<evidence type="ECO:0000256" key="6">
    <source>
        <dbReference type="ARBA" id="ARBA00023157"/>
    </source>
</evidence>
<dbReference type="Proteomes" id="UP000613030">
    <property type="component" value="Unassembled WGS sequence"/>
</dbReference>
<keyword evidence="8" id="KW-1185">Reference proteome</keyword>
<keyword evidence="5" id="KW-0843">Virulence</keyword>
<dbReference type="EMBL" id="JAERRB010000003">
    <property type="protein sequence ID" value="MBL0741392.1"/>
    <property type="molecule type" value="Genomic_DNA"/>
</dbReference>
<dbReference type="SUPFAM" id="SSF56399">
    <property type="entry name" value="ADP-ribosylation"/>
    <property type="match status" value="1"/>
</dbReference>
<evidence type="ECO:0008006" key="9">
    <source>
        <dbReference type="Google" id="ProtNLM"/>
    </source>
</evidence>
<name>A0ABS1KQ70_9BACT</name>
<protein>
    <recommendedName>
        <fullName evidence="9">RHS repeat-associated core domain-containing protein</fullName>
    </recommendedName>
</protein>
<reference evidence="7 8" key="1">
    <citation type="submission" date="2021-01" db="EMBL/GenBank/DDBJ databases">
        <title>Chryseolinea sp. Jin1 Genome sequencing and assembly.</title>
        <authorList>
            <person name="Kim I."/>
        </authorList>
    </citation>
    <scope>NUCLEOTIDE SEQUENCE [LARGE SCALE GENOMIC DNA]</scope>
    <source>
        <strain evidence="7 8">Jin1</strain>
    </source>
</reference>
<gene>
    <name evidence="7" type="ORF">JI741_09180</name>
</gene>
<dbReference type="InterPro" id="IPR025667">
    <property type="entry name" value="SprB_repeat"/>
</dbReference>
<evidence type="ECO:0000256" key="3">
    <source>
        <dbReference type="ARBA" id="ARBA00022729"/>
    </source>
</evidence>
<evidence type="ECO:0000256" key="2">
    <source>
        <dbReference type="ARBA" id="ARBA00022656"/>
    </source>
</evidence>
<sequence length="2321" mass="251888">MQKRIFLLLTILHIGLSGFLKAQSLYPIQWTNVVGITVSANQSLTKVGANGWTSGAASTNLLKAGVDGSIQFTITSVTGAYMFGLSKTDKDVNFTTIDYAIAVSSGVVTIYESGTPISTGVTAAVNDVFKIVRTNNVLQYFRGATELRNLTLPNTYNSNFMVDASLYSGTTPIVQASFDASLNIAHTVTPVGYGGTGGSIAVSVSQGTPPYTYLWSSGEATSGITNKVAGTYTVTVSDASGRTGAKTVTLGYKSSWTDLVGGVAVDATNRLTKTGNNAWDAGAASTNVLRADTDGSIEFAWTSSMAYEIGLSRRNLDASYTSIEYSIYVANGDITILESGANVSGTGNFGRAAVGDVFRIEKSGPSIKYYHNGMLLRTVAYTAFGADFMIDVSVYHDGAVVPTVIPTFDSQIQIRKKIAPVEDATHGGSILLSPVGGTPPYSYNWGAGGTTNKIENKPVGTYAVTVTDAEGRSASTQIGLGYKVDWTQVSSRLDILEDNSLVRYAAVNTWYGASSLNMLMPGADGWIEFEIGRPAGDYYDIGLSVQDIDGSSSSIENGLVCNGSGSVIAYQKDLPQGVVALLRVGDVYRIAREGGYLNFYRNGVSVRSVAINASQQQIIEASIYQGATPVIYSSFDSPLVMTPVFKAPDANGKNAGITMSISGGKAPYAVSWSTGETGVVLSGKQAGTSVVATVTDASGRTATHTYTIGYPAQWGSLSNMVRDKNYDIKKTGTTNASNAGAFSRNKIAAGKNGAIQFVAPTVFASYVLGLASTNTAVSGADTEFGFYIVYPTGAISIFEKSVKQYVGYVQPGDVFEIRRETAGGVTKMNYYINGLQKWSTTTTLAKDLYADVSMYSASGAVPSVAGDFEQSIVTVDQTIRNNWAFEYRYDARKRMIAKKAPGAEWTYMIYDNRDRLVLTQDANQRPTNEWSFTKYDILNRPVMTGLYKCQNNTVVDAVSMQAFVNSKIDSYDKYYETYDGSATNFGYTNRTFPDVADVTTVGLVTPLIVTYYDDYQFKTLYADPRFDLVSNHLSAYSPQESANVKGQITGTSVRSLNDATSWMRSVSYYDDKYRVIQTVAEDHEGKVSRTTSQYDFVGKVTKTQTTAHQSYDVVWARLANCMLDNETNKVTYNGTQSWGAGASSSQVLAASQNGWVESVYDGTSVVMMGLTDVDADAGYTKILFAAYTTSLSKLYAYASGTQTGFLGDIKKGDVIRVERIATRVYVKVNGEVRHLFPSTSVTPLIVDMSLTSGSIHTARASFGADKSLANTLQWGYSATVSLVNGTITKTATSNVWSGAAGTLNVLSGTGWMQFKALETTTARAAGLASSSPISVPNQLDFGFYLKVGGTFDVVEGSQTVASGTYAVNDVFRIETTLENGHLVLTYSKTGGFSVRSATLPTKSYRAQAVLNTKSSTIGELSVSFPVPLTEQKIDIFNRLDYDHAGRLTKTWQKTSGDANEILLVANDYNELGQLITKKLHNTDPADPIAGPPNTSRQFKQSVDYRYNIRGWLTRINKSDLSADDKDNVKDLFGMELGYEKPMASVTSIDDVAYNGNISATRWSNNLGLGGLNNPTQRAYRYSYDAMNRLNSAEHLEQNLTWAAVPSFKEAITSYDLNGNIRGLERTGKNGQIDNLTYNYGADLLRSNKLMSVSDASVNTEGFKDGANTALDYSYDPNGNMVSDLNKDVQSIVYNHLNLPARVNKTNGEYVKYIYDATGRKLTQQVFDAQNAMTKRSDYIGPLFLENDTLKFVNHGEGRIIPAKTKEETNEYQYHLKDHLGNVRLTFTTKPETDAGTATLEPAKEAEEKSKFLFVDEAVKVNSELFNHTPNSTTKYSTRLSGFANERTGLARSLSVMPGDVIHAEVYAKYVDPSHSNWQSALTNLMSAIAQGGAGSPVIDGGAQGSLGIYVFPYDGLVQKGDESTEAPRGYLNWIIFDREDHFLDGGAIQMVADAGKEDGTNVSHQKIEASFEIKQPGYVFVYLSNDSFDGEEVEVFFDDFRVEQIKSPVVQQDDYYPFGLTYNSHRREYSVPNRYQYNGKELQDALGLNWNDYGARMYMSDIGRWGVVDPLADKMRRFSPYNYAFDNPVRFIDPDGMGPKDQTNPDQNKEPTLLDKFVQGLYSFFSGVGSNINNLTGNKDASDQENLETGLMFMAQMATAPMEAEQMVMEAGESSETAIASKVDDVAEGASAIKPISYVFRGDTRPPSQIFAEGGFTARGTNMDLLEHAMGNPINSGYIPTSKSPRTARRFAGEGGYVYTIGTPVGSVDVNAALGAKAPFPNELEVAVPLAIPASKIAGARKIGPNLTFTGPYIPNNLFKR</sequence>
<organism evidence="7 8">
    <name type="scientific">Chryseolinea lacunae</name>
    <dbReference type="NCBI Taxonomy" id="2801331"/>
    <lineage>
        <taxon>Bacteria</taxon>
        <taxon>Pseudomonadati</taxon>
        <taxon>Bacteroidota</taxon>
        <taxon>Cytophagia</taxon>
        <taxon>Cytophagales</taxon>
        <taxon>Fulvivirgaceae</taxon>
        <taxon>Chryseolinea</taxon>
    </lineage>
</organism>
<dbReference type="InterPro" id="IPR001144">
    <property type="entry name" value="Enterotoxin_A"/>
</dbReference>
<dbReference type="Gene3D" id="3.90.210.10">
    <property type="entry name" value="Heat-Labile Enterotoxin, subunit A"/>
    <property type="match status" value="1"/>
</dbReference>
<keyword evidence="3" id="KW-0732">Signal</keyword>
<dbReference type="Gene3D" id="2.60.40.740">
    <property type="match status" value="1"/>
</dbReference>
<dbReference type="RefSeq" id="WP_202008773.1">
    <property type="nucleotide sequence ID" value="NZ_JAERRB010000003.1"/>
</dbReference>
<dbReference type="Pfam" id="PF01375">
    <property type="entry name" value="Enterotoxin_a"/>
    <property type="match status" value="1"/>
</dbReference>
<dbReference type="Gene3D" id="2.180.10.10">
    <property type="entry name" value="RHS repeat-associated core"/>
    <property type="match status" value="3"/>
</dbReference>
<evidence type="ECO:0000313" key="7">
    <source>
        <dbReference type="EMBL" id="MBL0741392.1"/>
    </source>
</evidence>
<comment type="similarity">
    <text evidence="1">Belongs to the enterotoxin A family.</text>
</comment>
<evidence type="ECO:0000256" key="5">
    <source>
        <dbReference type="ARBA" id="ARBA00023026"/>
    </source>
</evidence>
<evidence type="ECO:0000256" key="1">
    <source>
        <dbReference type="ARBA" id="ARBA00009092"/>
    </source>
</evidence>
<accession>A0ABS1KQ70</accession>
<dbReference type="Pfam" id="PF13573">
    <property type="entry name" value="SprB"/>
    <property type="match status" value="1"/>
</dbReference>
<keyword evidence="6" id="KW-1015">Disulfide bond</keyword>
<keyword evidence="2" id="KW-0800">Toxin</keyword>
<proteinExistence type="inferred from homology"/>
<evidence type="ECO:0000313" key="8">
    <source>
        <dbReference type="Proteomes" id="UP000613030"/>
    </source>
</evidence>
<dbReference type="NCBIfam" id="TIGR03696">
    <property type="entry name" value="Rhs_assc_core"/>
    <property type="match status" value="1"/>
</dbReference>
<evidence type="ECO:0000256" key="4">
    <source>
        <dbReference type="ARBA" id="ARBA00022861"/>
    </source>
</evidence>
<comment type="caution">
    <text evidence="7">The sequence shown here is derived from an EMBL/GenBank/DDBJ whole genome shotgun (WGS) entry which is preliminary data.</text>
</comment>
<dbReference type="InterPro" id="IPR022385">
    <property type="entry name" value="Rhs_assc_core"/>
</dbReference>
<keyword evidence="4" id="KW-0260">Enterotoxin</keyword>